<sequence>MRPVCLGSVNPCRPPALRECLAAPGEECTKISGAGELQLDGTSRSIPEHEYVTWVRPAVRLTIEVDLNRKLRQHGRSQ</sequence>
<dbReference type="EMBL" id="AP006840">
    <property type="protein sequence ID" value="BAD39249.1"/>
    <property type="molecule type" value="Genomic_DNA"/>
</dbReference>
<dbReference type="HOGENOM" id="CLU_2620756_0_0_9"/>
<accession>Q67SU4</accession>
<name>Q67SU4_SYMTH</name>
<dbReference type="AlphaFoldDB" id="Q67SU4"/>
<keyword evidence="2" id="KW-1185">Reference proteome</keyword>
<gene>
    <name evidence="1" type="ordered locus">STH264</name>
</gene>
<dbReference type="KEGG" id="sth:STH264"/>
<protein>
    <submittedName>
        <fullName evidence="1">Uncharacterized protein</fullName>
    </submittedName>
</protein>
<evidence type="ECO:0000313" key="2">
    <source>
        <dbReference type="Proteomes" id="UP000000417"/>
    </source>
</evidence>
<evidence type="ECO:0000313" key="1">
    <source>
        <dbReference type="EMBL" id="BAD39249.1"/>
    </source>
</evidence>
<proteinExistence type="predicted"/>
<organism evidence="1 2">
    <name type="scientific">Symbiobacterium thermophilum (strain DSM 24528 / JCM 14929 / IAM 14863 / T)</name>
    <dbReference type="NCBI Taxonomy" id="292459"/>
    <lineage>
        <taxon>Bacteria</taxon>
        <taxon>Bacillati</taxon>
        <taxon>Bacillota</taxon>
        <taxon>Clostridia</taxon>
        <taxon>Eubacteriales</taxon>
        <taxon>Symbiobacteriaceae</taxon>
        <taxon>Symbiobacterium</taxon>
    </lineage>
</organism>
<dbReference type="Proteomes" id="UP000000417">
    <property type="component" value="Chromosome"/>
</dbReference>
<reference evidence="1 2" key="1">
    <citation type="journal article" date="2004" name="Nucleic Acids Res.">
        <title>Genome sequence of Symbiobacterium thermophilum, an uncultivable bacterium that depends on microbial commensalism.</title>
        <authorList>
            <person name="Ueda K."/>
            <person name="Yamashita A."/>
            <person name="Ishikawa J."/>
            <person name="Shimada M."/>
            <person name="Watsuji T."/>
            <person name="Morimura K."/>
            <person name="Ikeda H."/>
            <person name="Hattori M."/>
            <person name="Beppu T."/>
        </authorList>
    </citation>
    <scope>NUCLEOTIDE SEQUENCE [LARGE SCALE GENOMIC DNA]</scope>
    <source>
        <strain evidence="2">T / IAM 14863</strain>
    </source>
</reference>